<dbReference type="PROSITE" id="PS50910">
    <property type="entry name" value="HEPN"/>
    <property type="match status" value="1"/>
</dbReference>
<evidence type="ECO:0000313" key="2">
    <source>
        <dbReference type="EMBL" id="HGL40539.1"/>
    </source>
</evidence>
<feature type="domain" description="HEPN" evidence="1">
    <location>
        <begin position="12"/>
        <end position="124"/>
    </location>
</feature>
<dbReference type="EMBL" id="DTCM01000031">
    <property type="protein sequence ID" value="HGL40539.1"/>
    <property type="molecule type" value="Genomic_DNA"/>
</dbReference>
<gene>
    <name evidence="3" type="ORF">ENT82_02460</name>
    <name evidence="2" type="ORF">ENU43_02600</name>
</gene>
<dbReference type="Gene3D" id="1.20.120.330">
    <property type="entry name" value="Nucleotidyltransferases domain 2"/>
    <property type="match status" value="1"/>
</dbReference>
<dbReference type="AlphaFoldDB" id="A0A7C4E1E5"/>
<accession>A0A7C4E1E5</accession>
<evidence type="ECO:0000259" key="1">
    <source>
        <dbReference type="PROSITE" id="PS50910"/>
    </source>
</evidence>
<proteinExistence type="predicted"/>
<dbReference type="Pfam" id="PF05168">
    <property type="entry name" value="HEPN"/>
    <property type="match status" value="1"/>
</dbReference>
<comment type="caution">
    <text evidence="3">The sequence shown here is derived from an EMBL/GenBank/DDBJ whole genome shotgun (WGS) entry which is preliminary data.</text>
</comment>
<sequence length="135" mass="15613">MRFSRVEAEYWFKQAVEDFKLAEKLLSDGKYNYSAFLAHQAAEKILKALIIEVLREIPPRVHNLLELGEALRKTGIDMAEVEDDLKYLNPHYLTSRYPDAANGVPTEVYSRRMAELCLQSAKRVLAWAENLLEKK</sequence>
<organism evidence="3">
    <name type="scientific">Caldiarchaeum subterraneum</name>
    <dbReference type="NCBI Taxonomy" id="311458"/>
    <lineage>
        <taxon>Archaea</taxon>
        <taxon>Nitrososphaerota</taxon>
        <taxon>Candidatus Caldarchaeales</taxon>
        <taxon>Candidatus Caldarchaeaceae</taxon>
        <taxon>Candidatus Caldarchaeum</taxon>
    </lineage>
</organism>
<reference evidence="3" key="1">
    <citation type="journal article" date="2020" name="mSystems">
        <title>Genome- and Community-Level Interaction Insights into Carbon Utilization and Element Cycling Functions of Hydrothermarchaeota in Hydrothermal Sediment.</title>
        <authorList>
            <person name="Zhou Z."/>
            <person name="Liu Y."/>
            <person name="Xu W."/>
            <person name="Pan J."/>
            <person name="Luo Z.H."/>
            <person name="Li M."/>
        </authorList>
    </citation>
    <scope>NUCLEOTIDE SEQUENCE [LARGE SCALE GENOMIC DNA]</scope>
    <source>
        <strain evidence="3">SpSt-613</strain>
        <strain evidence="2">SpSt-669</strain>
    </source>
</reference>
<evidence type="ECO:0000313" key="3">
    <source>
        <dbReference type="EMBL" id="HGN89977.1"/>
    </source>
</evidence>
<dbReference type="InterPro" id="IPR007842">
    <property type="entry name" value="HEPN_dom"/>
</dbReference>
<name>A0A7C4E1E5_CALS0</name>
<dbReference type="SMART" id="SM00748">
    <property type="entry name" value="HEPN"/>
    <property type="match status" value="1"/>
</dbReference>
<dbReference type="SUPFAM" id="SSF81593">
    <property type="entry name" value="Nucleotidyltransferase substrate binding subunit/domain"/>
    <property type="match status" value="1"/>
</dbReference>
<protein>
    <submittedName>
        <fullName evidence="3">HEPN domain-containing protein</fullName>
    </submittedName>
</protein>
<dbReference type="EMBL" id="DTAD01000024">
    <property type="protein sequence ID" value="HGN89977.1"/>
    <property type="molecule type" value="Genomic_DNA"/>
</dbReference>